<protein>
    <submittedName>
        <fullName evidence="1">Uncharacterized protein</fullName>
    </submittedName>
</protein>
<accession>A0ABR3MLW7</accession>
<reference evidence="1 2" key="1">
    <citation type="submission" date="2023-09" db="EMBL/GenBank/DDBJ databases">
        <authorList>
            <person name="Wang M."/>
        </authorList>
    </citation>
    <scope>NUCLEOTIDE SEQUENCE [LARGE SCALE GENOMIC DNA]</scope>
    <source>
        <strain evidence="1">GT-2023</strain>
        <tissue evidence="1">Liver</tissue>
    </source>
</reference>
<keyword evidence="2" id="KW-1185">Reference proteome</keyword>
<evidence type="ECO:0000313" key="1">
    <source>
        <dbReference type="EMBL" id="KAL1265623.1"/>
    </source>
</evidence>
<organism evidence="1 2">
    <name type="scientific">Cirrhinus molitorella</name>
    <name type="common">mud carp</name>
    <dbReference type="NCBI Taxonomy" id="172907"/>
    <lineage>
        <taxon>Eukaryota</taxon>
        <taxon>Metazoa</taxon>
        <taxon>Chordata</taxon>
        <taxon>Craniata</taxon>
        <taxon>Vertebrata</taxon>
        <taxon>Euteleostomi</taxon>
        <taxon>Actinopterygii</taxon>
        <taxon>Neopterygii</taxon>
        <taxon>Teleostei</taxon>
        <taxon>Ostariophysi</taxon>
        <taxon>Cypriniformes</taxon>
        <taxon>Cyprinidae</taxon>
        <taxon>Labeoninae</taxon>
        <taxon>Labeonini</taxon>
        <taxon>Cirrhinus</taxon>
    </lineage>
</organism>
<gene>
    <name evidence="1" type="ORF">QQF64_003650</name>
</gene>
<proteinExistence type="predicted"/>
<name>A0ABR3MLW7_9TELE</name>
<comment type="caution">
    <text evidence="1">The sequence shown here is derived from an EMBL/GenBank/DDBJ whole genome shotgun (WGS) entry which is preliminary data.</text>
</comment>
<dbReference type="EMBL" id="JAYMGO010000011">
    <property type="protein sequence ID" value="KAL1265623.1"/>
    <property type="molecule type" value="Genomic_DNA"/>
</dbReference>
<dbReference type="Proteomes" id="UP001558613">
    <property type="component" value="Unassembled WGS sequence"/>
</dbReference>
<evidence type="ECO:0000313" key="2">
    <source>
        <dbReference type="Proteomes" id="UP001558613"/>
    </source>
</evidence>
<sequence>MYVPRANINTGSICLVACCGLGSRVKPKSSHTAQRDNYGSCWMEGQREKAERVRDNKGLSIPDGTEMYSLSVTLFSLYPRQAVNVSIKPE</sequence>